<keyword evidence="4 6" id="KW-1133">Transmembrane helix</keyword>
<keyword evidence="5 6" id="KW-0472">Membrane</keyword>
<evidence type="ECO:0000256" key="1">
    <source>
        <dbReference type="ARBA" id="ARBA00004370"/>
    </source>
</evidence>
<sequence length="79" mass="8538">MCQVLLAILALVCPPLAVLLDQGCTCDLCINLLLTALVWVPGVIHAWYLILCREKSHNVTNVYVHAGGNHGSAPPEYQA</sequence>
<evidence type="ECO:0000256" key="4">
    <source>
        <dbReference type="ARBA" id="ARBA00022989"/>
    </source>
</evidence>
<reference evidence="8" key="2">
    <citation type="submission" date="2022-06" db="UniProtKB">
        <authorList>
            <consortium name="EnsemblMetazoa"/>
        </authorList>
    </citation>
    <scope>IDENTIFICATION</scope>
    <source>
        <strain evidence="8">DF5081</strain>
    </source>
</reference>
<dbReference type="AlphaFoldDB" id="A0A8R1DKZ1"/>
<evidence type="ECO:0000313" key="8">
    <source>
        <dbReference type="EnsemblMetazoa" id="CJA05716.1"/>
    </source>
</evidence>
<protein>
    <submittedName>
        <fullName evidence="8">Uncharacterized protein</fullName>
    </submittedName>
</protein>
<accession>A0A8R1DKZ1</accession>
<dbReference type="GO" id="GO:0016020">
    <property type="term" value="C:membrane"/>
    <property type="evidence" value="ECO:0007669"/>
    <property type="project" value="UniProtKB-SubCell"/>
</dbReference>
<keyword evidence="7" id="KW-0732">Signal</keyword>
<evidence type="ECO:0000313" key="9">
    <source>
        <dbReference type="Proteomes" id="UP000005237"/>
    </source>
</evidence>
<evidence type="ECO:0000256" key="6">
    <source>
        <dbReference type="SAM" id="Phobius"/>
    </source>
</evidence>
<keyword evidence="9" id="KW-1185">Reference proteome</keyword>
<feature type="chain" id="PRO_5035762113" evidence="7">
    <location>
        <begin position="18"/>
        <end position="79"/>
    </location>
</feature>
<evidence type="ECO:0000256" key="5">
    <source>
        <dbReference type="ARBA" id="ARBA00023136"/>
    </source>
</evidence>
<dbReference type="Proteomes" id="UP000005237">
    <property type="component" value="Unassembled WGS sequence"/>
</dbReference>
<comment type="subcellular location">
    <subcellularLocation>
        <location evidence="1">Membrane</location>
    </subcellularLocation>
</comment>
<dbReference type="EnsemblMetazoa" id="CJA05716.1">
    <property type="protein sequence ID" value="CJA05716.1"/>
    <property type="gene ID" value="WBGene00124920"/>
</dbReference>
<evidence type="ECO:0000256" key="3">
    <source>
        <dbReference type="ARBA" id="ARBA00022692"/>
    </source>
</evidence>
<dbReference type="Pfam" id="PF01679">
    <property type="entry name" value="Pmp3"/>
    <property type="match status" value="1"/>
</dbReference>
<organism evidence="8 9">
    <name type="scientific">Caenorhabditis japonica</name>
    <dbReference type="NCBI Taxonomy" id="281687"/>
    <lineage>
        <taxon>Eukaryota</taxon>
        <taxon>Metazoa</taxon>
        <taxon>Ecdysozoa</taxon>
        <taxon>Nematoda</taxon>
        <taxon>Chromadorea</taxon>
        <taxon>Rhabditida</taxon>
        <taxon>Rhabditina</taxon>
        <taxon>Rhabditomorpha</taxon>
        <taxon>Rhabditoidea</taxon>
        <taxon>Rhabditidae</taxon>
        <taxon>Peloderinae</taxon>
        <taxon>Caenorhabditis</taxon>
    </lineage>
</organism>
<reference evidence="9" key="1">
    <citation type="submission" date="2010-08" db="EMBL/GenBank/DDBJ databases">
        <authorList>
            <consortium name="Caenorhabditis japonica Sequencing Consortium"/>
            <person name="Wilson R.K."/>
        </authorList>
    </citation>
    <scope>NUCLEOTIDE SEQUENCE [LARGE SCALE GENOMIC DNA]</scope>
    <source>
        <strain evidence="9">DF5081</strain>
    </source>
</reference>
<name>A0A8R1DKZ1_CAEJA</name>
<keyword evidence="3 6" id="KW-0812">Transmembrane</keyword>
<dbReference type="PANTHER" id="PTHR21659">
    <property type="entry name" value="HYDROPHOBIC PROTEIN RCI2 LOW TEMPERATURE AND SALT RESPONSIVE PROTEIN LTI6 -RELATED"/>
    <property type="match status" value="1"/>
</dbReference>
<comment type="similarity">
    <text evidence="2">Belongs to the UPF0057 (PMP3) family.</text>
</comment>
<feature type="transmembrane region" description="Helical" evidence="6">
    <location>
        <begin position="30"/>
        <end position="51"/>
    </location>
</feature>
<dbReference type="InterPro" id="IPR000612">
    <property type="entry name" value="PMP3"/>
</dbReference>
<evidence type="ECO:0000256" key="2">
    <source>
        <dbReference type="ARBA" id="ARBA00009530"/>
    </source>
</evidence>
<dbReference type="PANTHER" id="PTHR21659:SF42">
    <property type="entry name" value="UPF0057 MEMBRANE PROTEIN ZK632.10-RELATED"/>
    <property type="match status" value="1"/>
</dbReference>
<feature type="signal peptide" evidence="7">
    <location>
        <begin position="1"/>
        <end position="17"/>
    </location>
</feature>
<proteinExistence type="inferred from homology"/>
<evidence type="ECO:0000256" key="7">
    <source>
        <dbReference type="SAM" id="SignalP"/>
    </source>
</evidence>